<dbReference type="SUPFAM" id="SSF50978">
    <property type="entry name" value="WD40 repeat-like"/>
    <property type="match status" value="1"/>
</dbReference>
<evidence type="ECO:0000256" key="10">
    <source>
        <dbReference type="PROSITE-ProRule" id="PRU00221"/>
    </source>
</evidence>
<evidence type="ECO:0000256" key="1">
    <source>
        <dbReference type="ARBA" id="ARBA00004259"/>
    </source>
</evidence>
<dbReference type="SMART" id="SM00320">
    <property type="entry name" value="WD40"/>
    <property type="match status" value="2"/>
</dbReference>
<evidence type="ECO:0000256" key="6">
    <source>
        <dbReference type="ARBA" id="ARBA00022737"/>
    </source>
</evidence>
<dbReference type="GO" id="GO:0005764">
    <property type="term" value="C:lysosome"/>
    <property type="evidence" value="ECO:0007669"/>
    <property type="project" value="UniProtKB-SubCell"/>
</dbReference>
<evidence type="ECO:0000256" key="3">
    <source>
        <dbReference type="ARBA" id="ARBA00010102"/>
    </source>
</evidence>
<dbReference type="PROSITE" id="PS50294">
    <property type="entry name" value="WD_REPEATS_REGION"/>
    <property type="match status" value="1"/>
</dbReference>
<comment type="subcellular location">
    <subcellularLocation>
        <location evidence="2">Lysosome</location>
    </subcellularLocation>
    <subcellularLocation>
        <location evidence="1">Nucleus envelope</location>
    </subcellularLocation>
</comment>
<dbReference type="PANTHER" id="PTHR11024:SF3">
    <property type="entry name" value="NUCLEOPORIN SEH1"/>
    <property type="match status" value="1"/>
</dbReference>
<evidence type="ECO:0000256" key="5">
    <source>
        <dbReference type="ARBA" id="ARBA00022574"/>
    </source>
</evidence>
<evidence type="ECO:0000256" key="8">
    <source>
        <dbReference type="ARBA" id="ARBA00023228"/>
    </source>
</evidence>
<dbReference type="GO" id="GO:0031080">
    <property type="term" value="C:nuclear pore outer ring"/>
    <property type="evidence" value="ECO:0007669"/>
    <property type="project" value="TreeGrafter"/>
</dbReference>
<dbReference type="GO" id="GO:0034198">
    <property type="term" value="P:cellular response to amino acid starvation"/>
    <property type="evidence" value="ECO:0007669"/>
    <property type="project" value="TreeGrafter"/>
</dbReference>
<keyword evidence="7" id="KW-0653">Protein transport</keyword>
<evidence type="ECO:0000256" key="2">
    <source>
        <dbReference type="ARBA" id="ARBA00004371"/>
    </source>
</evidence>
<dbReference type="GO" id="GO:0005198">
    <property type="term" value="F:structural molecule activity"/>
    <property type="evidence" value="ECO:0007669"/>
    <property type="project" value="InterPro"/>
</dbReference>
<comment type="similarity">
    <text evidence="3">Belongs to the WD repeat SEC13 family.</text>
</comment>
<evidence type="ECO:0000256" key="9">
    <source>
        <dbReference type="ARBA" id="ARBA00023242"/>
    </source>
</evidence>
<organism evidence="11">
    <name type="scientific">Myxobolus squamalis</name>
    <name type="common">Myxosporean</name>
    <dbReference type="NCBI Taxonomy" id="59785"/>
    <lineage>
        <taxon>Eukaryota</taxon>
        <taxon>Metazoa</taxon>
        <taxon>Cnidaria</taxon>
        <taxon>Myxozoa</taxon>
        <taxon>Myxosporea</taxon>
        <taxon>Bivalvulida</taxon>
        <taxon>Platysporina</taxon>
        <taxon>Myxobolidae</taxon>
        <taxon>Myxobolus</taxon>
    </lineage>
</organism>
<dbReference type="GO" id="GO:1904263">
    <property type="term" value="P:positive regulation of TORC1 signaling"/>
    <property type="evidence" value="ECO:0007669"/>
    <property type="project" value="TreeGrafter"/>
</dbReference>
<dbReference type="Pfam" id="PF00400">
    <property type="entry name" value="WD40"/>
    <property type="match status" value="1"/>
</dbReference>
<keyword evidence="4" id="KW-0813">Transport</keyword>
<reference evidence="11" key="1">
    <citation type="submission" date="2018-11" db="EMBL/GenBank/DDBJ databases">
        <title>Myxobolus squamalis genome and transcriptome.</title>
        <authorList>
            <person name="Yahalomi D."/>
            <person name="Atkinson S.D."/>
            <person name="Neuhof M."/>
            <person name="Chang E.S."/>
            <person name="Philippe H."/>
            <person name="Cartwright P."/>
            <person name="Bartholomew J.L."/>
            <person name="Huchon D."/>
        </authorList>
    </citation>
    <scope>NUCLEOTIDE SEQUENCE</scope>
    <source>
        <strain evidence="11">71B08</strain>
        <tissue evidence="11">Whole</tissue>
    </source>
</reference>
<dbReference type="InterPro" id="IPR015943">
    <property type="entry name" value="WD40/YVTN_repeat-like_dom_sf"/>
</dbReference>
<keyword evidence="5 10" id="KW-0853">WD repeat</keyword>
<sequence length="109" mass="12591">MKCVSLGHDERVNTINFDSRGKRLVSCSDDSCIKVWDLDSNGEIKLSHSWKAHQGKVIKSIFSDFIFGNVIASCSAHSISIWEESKIFEEDKKIWAFFIFIILFRFLDQ</sequence>
<protein>
    <submittedName>
        <fullName evidence="11">Nucleoporin SEH1 (Trinotate prediction)</fullName>
    </submittedName>
</protein>
<dbReference type="Gene3D" id="2.130.10.10">
    <property type="entry name" value="YVTN repeat-like/Quinoprotein amine dehydrogenase"/>
    <property type="match status" value="1"/>
</dbReference>
<evidence type="ECO:0000313" key="11">
    <source>
        <dbReference type="EMBL" id="NDJ96366.1"/>
    </source>
</evidence>
<dbReference type="GO" id="GO:0035859">
    <property type="term" value="C:Seh1-associated complex"/>
    <property type="evidence" value="ECO:0007669"/>
    <property type="project" value="TreeGrafter"/>
</dbReference>
<dbReference type="PROSITE" id="PS50082">
    <property type="entry name" value="WD_REPEATS_2"/>
    <property type="match status" value="1"/>
</dbReference>
<dbReference type="InterPro" id="IPR019775">
    <property type="entry name" value="WD40_repeat_CS"/>
</dbReference>
<dbReference type="InterPro" id="IPR001680">
    <property type="entry name" value="WD40_rpt"/>
</dbReference>
<feature type="repeat" description="WD" evidence="10">
    <location>
        <begin position="5"/>
        <end position="46"/>
    </location>
</feature>
<evidence type="ECO:0000256" key="7">
    <source>
        <dbReference type="ARBA" id="ARBA00022927"/>
    </source>
</evidence>
<dbReference type="InterPro" id="IPR037363">
    <property type="entry name" value="Sec13/Seh1_fam"/>
</dbReference>
<dbReference type="AlphaFoldDB" id="A0A6B2G1G2"/>
<dbReference type="PROSITE" id="PS00678">
    <property type="entry name" value="WD_REPEATS_1"/>
    <property type="match status" value="1"/>
</dbReference>
<evidence type="ECO:0000256" key="4">
    <source>
        <dbReference type="ARBA" id="ARBA00022448"/>
    </source>
</evidence>
<keyword evidence="8" id="KW-0458">Lysosome</keyword>
<dbReference type="GO" id="GO:0015031">
    <property type="term" value="P:protein transport"/>
    <property type="evidence" value="ECO:0007669"/>
    <property type="project" value="UniProtKB-KW"/>
</dbReference>
<accession>A0A6B2G1G2</accession>
<dbReference type="PANTHER" id="PTHR11024">
    <property type="entry name" value="NUCLEAR PORE COMPLEX PROTEIN SEC13 / SEH1 FAMILY MEMBER"/>
    <property type="match status" value="1"/>
</dbReference>
<name>A0A6B2G1G2_MYXSQ</name>
<keyword evidence="6" id="KW-0677">Repeat</keyword>
<proteinExistence type="inferred from homology"/>
<dbReference type="InterPro" id="IPR036322">
    <property type="entry name" value="WD40_repeat_dom_sf"/>
</dbReference>
<dbReference type="EMBL" id="GHBR01000945">
    <property type="protein sequence ID" value="NDJ96366.1"/>
    <property type="molecule type" value="Transcribed_RNA"/>
</dbReference>
<keyword evidence="9" id="KW-0539">Nucleus</keyword>